<dbReference type="InterPro" id="IPR050706">
    <property type="entry name" value="Cyclic-di-GMP_PDE-like"/>
</dbReference>
<dbReference type="SMART" id="SM00052">
    <property type="entry name" value="EAL"/>
    <property type="match status" value="1"/>
</dbReference>
<dbReference type="Gene3D" id="3.20.20.450">
    <property type="entry name" value="EAL domain"/>
    <property type="match status" value="1"/>
</dbReference>
<evidence type="ECO:0000259" key="1">
    <source>
        <dbReference type="PROSITE" id="PS50883"/>
    </source>
</evidence>
<name>A0A167KVQ5_9GAMM</name>
<dbReference type="PANTHER" id="PTHR33121">
    <property type="entry name" value="CYCLIC DI-GMP PHOSPHODIESTERASE PDEF"/>
    <property type="match status" value="1"/>
</dbReference>
<organism evidence="2 3">
    <name type="scientific">Pseudoalteromonas luteoviolacea S4060-1</name>
    <dbReference type="NCBI Taxonomy" id="1365257"/>
    <lineage>
        <taxon>Bacteria</taxon>
        <taxon>Pseudomonadati</taxon>
        <taxon>Pseudomonadota</taxon>
        <taxon>Gammaproteobacteria</taxon>
        <taxon>Alteromonadales</taxon>
        <taxon>Pseudoalteromonadaceae</taxon>
        <taxon>Pseudoalteromonas</taxon>
    </lineage>
</organism>
<reference evidence="2 3" key="1">
    <citation type="submission" date="2013-07" db="EMBL/GenBank/DDBJ databases">
        <title>Comparative Genomic and Metabolomic Analysis of Twelve Strains of Pseudoalteromonas luteoviolacea.</title>
        <authorList>
            <person name="Vynne N.G."/>
            <person name="Mansson M."/>
            <person name="Gram L."/>
        </authorList>
    </citation>
    <scope>NUCLEOTIDE SEQUENCE [LARGE SCALE GENOMIC DNA]</scope>
    <source>
        <strain evidence="2 3">S4060-1</strain>
    </source>
</reference>
<dbReference type="InterPro" id="IPR001633">
    <property type="entry name" value="EAL_dom"/>
</dbReference>
<dbReference type="InterPro" id="IPR035919">
    <property type="entry name" value="EAL_sf"/>
</dbReference>
<protein>
    <recommendedName>
        <fullName evidence="1">EAL domain-containing protein</fullName>
    </recommendedName>
</protein>
<dbReference type="Proteomes" id="UP000076661">
    <property type="component" value="Unassembled WGS sequence"/>
</dbReference>
<dbReference type="PANTHER" id="PTHR33121:SF70">
    <property type="entry name" value="SIGNALING PROTEIN YKOW"/>
    <property type="match status" value="1"/>
</dbReference>
<gene>
    <name evidence="2" type="ORF">N478_03670</name>
</gene>
<dbReference type="AlphaFoldDB" id="A0A167KVQ5"/>
<dbReference type="PATRIC" id="fig|1365257.3.peg.3769"/>
<dbReference type="RefSeq" id="WP_063382144.1">
    <property type="nucleotide sequence ID" value="NZ_AUXX01000034.1"/>
</dbReference>
<dbReference type="PROSITE" id="PS50883">
    <property type="entry name" value="EAL"/>
    <property type="match status" value="1"/>
</dbReference>
<comment type="caution">
    <text evidence="2">The sequence shown here is derived from an EMBL/GenBank/DDBJ whole genome shotgun (WGS) entry which is preliminary data.</text>
</comment>
<accession>A0A167KVQ5</accession>
<evidence type="ECO:0000313" key="2">
    <source>
        <dbReference type="EMBL" id="KZN63361.1"/>
    </source>
</evidence>
<dbReference type="Pfam" id="PF00563">
    <property type="entry name" value="EAL"/>
    <property type="match status" value="1"/>
</dbReference>
<feature type="domain" description="EAL" evidence="1">
    <location>
        <begin position="1"/>
        <end position="217"/>
    </location>
</feature>
<dbReference type="EMBL" id="AUXX01000034">
    <property type="protein sequence ID" value="KZN63361.1"/>
    <property type="molecule type" value="Genomic_DNA"/>
</dbReference>
<dbReference type="GO" id="GO:0071111">
    <property type="term" value="F:cyclic-guanylate-specific phosphodiesterase activity"/>
    <property type="evidence" value="ECO:0007669"/>
    <property type="project" value="InterPro"/>
</dbReference>
<sequence>MFTHHYQPIKSLNENRTELHIEALFRCEARNLFDQELLKKVPIEDQFDSIILQLKKLNRDFLVHFNVIPYITVEQLDSVYSVCLKRRVDPANVVIEVLEIGVVELQTLKHARNLGFKLALDDFGKGSSIENISTDFFFDFIKFDRSFLQSGVHLALISSLINDLQHFFPLTQFVLEGVESIGHYNFCKTLPLHYVQGFYLSKPLTIEELYMYNSKEKIAC</sequence>
<proteinExistence type="predicted"/>
<evidence type="ECO:0000313" key="3">
    <source>
        <dbReference type="Proteomes" id="UP000076661"/>
    </source>
</evidence>
<dbReference type="SUPFAM" id="SSF141868">
    <property type="entry name" value="EAL domain-like"/>
    <property type="match status" value="1"/>
</dbReference>